<name>A0A2T9Y6U6_9FUNG</name>
<comment type="caution">
    <text evidence="4">The sequence shown here is derived from an EMBL/GenBank/DDBJ whole genome shotgun (WGS) entry which is preliminary data.</text>
</comment>
<dbReference type="PANTHER" id="PTHR23030">
    <property type="entry name" value="PCD6 INTERACTING PROTEIN-RELATED"/>
    <property type="match status" value="1"/>
</dbReference>
<reference evidence="4 5" key="1">
    <citation type="journal article" date="2018" name="MBio">
        <title>Comparative Genomics Reveals the Core Gene Toolbox for the Fungus-Insect Symbiosis.</title>
        <authorList>
            <person name="Wang Y."/>
            <person name="Stata M."/>
            <person name="Wang W."/>
            <person name="Stajich J.E."/>
            <person name="White M.M."/>
            <person name="Moncalvo J.M."/>
        </authorList>
    </citation>
    <scope>NUCLEOTIDE SEQUENCE [LARGE SCALE GENOMIC DNA]</scope>
    <source>
        <strain evidence="4 5">AUS-77-4</strain>
    </source>
</reference>
<dbReference type="Pfam" id="PF03097">
    <property type="entry name" value="BRO1"/>
    <property type="match status" value="1"/>
</dbReference>
<evidence type="ECO:0000256" key="2">
    <source>
        <dbReference type="SAM" id="MobiDB-lite"/>
    </source>
</evidence>
<organism evidence="4 5">
    <name type="scientific">Furculomyces boomerangus</name>
    <dbReference type="NCBI Taxonomy" id="61424"/>
    <lineage>
        <taxon>Eukaryota</taxon>
        <taxon>Fungi</taxon>
        <taxon>Fungi incertae sedis</taxon>
        <taxon>Zoopagomycota</taxon>
        <taxon>Kickxellomycotina</taxon>
        <taxon>Harpellomycetes</taxon>
        <taxon>Harpellales</taxon>
        <taxon>Harpellaceae</taxon>
        <taxon>Furculomyces</taxon>
    </lineage>
</organism>
<evidence type="ECO:0000313" key="5">
    <source>
        <dbReference type="Proteomes" id="UP000245699"/>
    </source>
</evidence>
<dbReference type="SMART" id="SM01041">
    <property type="entry name" value="BRO1"/>
    <property type="match status" value="1"/>
</dbReference>
<dbReference type="OrthoDB" id="64867at2759"/>
<gene>
    <name evidence="4" type="ORF">BB559_005737</name>
</gene>
<dbReference type="InterPro" id="IPR004328">
    <property type="entry name" value="BRO1_dom"/>
</dbReference>
<evidence type="ECO:0000256" key="1">
    <source>
        <dbReference type="ARBA" id="ARBA00038154"/>
    </source>
</evidence>
<sequence length="779" mass="88770">MDLIQIPLKRTNVVSFTSSLSVYIQQSYAEPPESYIDDLRVLDGLRESSTISFDKLNDYSTLINPFRYYAQLCLLFTKFPPNSNIEFTWGNAFETETKVTQSDLWFERASILFNIGALYSRLGAQDVTSENQGFKKAFNQFQMSAGVFNLLKEKVIPECRNELTQEMSTLIVSVLENLMIAQAQECTFRKVINDKMKDVNVAKVAKGVSELYQVCLDSVRNNSIKQGLLVGWEDEFIFKVGYFEAVSHYRMACDRLSSGKYGEEIACLQVASSCLQKLYEFTKKTSWWNKKLNPVFIEGYEKLNKTVEDNLARSVRDNDLIYLDLVPDAADLPPIPAFKMAKATIPGILENPGLFIDKEELGAPLFRALVPLVVHQAASLYEDRKEQYVKNGIIQPLDALALECEKVILSLNVVETLDAVEKPVGVPPHILFGSEQVKSEGGFFSLQQLKMQMDSIRQKIIDLLKEAESSLDNELKSDQNLRLAYGRNQMNLNRPQSAELTVSNRSLILQYQSALKKASDNDVSVYRRITDWEPFIRLLESGPEKIMLALPSSNSSGMMNDPHSRAVIDRLRQYLSEVEEMKKSRAEKIQDLSQRMASDDISSELVQEVDQIYFKAKSPFVKIELDHFESLFEDRLSVYNEWKQYLSSEQEKQTELLDNLREANLAFISARRSNPFVSKRESALANLQTAIERFNDISKTLREGLVFYSNMMEGVLELRNNCVDFGLARNMQAQDLMPISNSTNESSQQNQQRSSTSPSIVAGTWDPSKPLQYNTPRRR</sequence>
<dbReference type="PROSITE" id="PS51180">
    <property type="entry name" value="BRO1"/>
    <property type="match status" value="1"/>
</dbReference>
<dbReference type="STRING" id="61424.A0A2T9Y6U6"/>
<feature type="domain" description="BRO1" evidence="3">
    <location>
        <begin position="2"/>
        <end position="404"/>
    </location>
</feature>
<dbReference type="EMBL" id="MBFT01000664">
    <property type="protein sequence ID" value="PVU88070.1"/>
    <property type="molecule type" value="Genomic_DNA"/>
</dbReference>
<protein>
    <recommendedName>
        <fullName evidence="3">BRO1 domain-containing protein</fullName>
    </recommendedName>
</protein>
<dbReference type="Gene3D" id="1.20.140.50">
    <property type="entry name" value="alix/aip1 like domains"/>
    <property type="match status" value="1"/>
</dbReference>
<keyword evidence="5" id="KW-1185">Reference proteome</keyword>
<accession>A0A2T9Y6U6</accession>
<comment type="similarity">
    <text evidence="1">Belongs to the palA/RIM20 family.</text>
</comment>
<dbReference type="AlphaFoldDB" id="A0A2T9Y6U6"/>
<evidence type="ECO:0000259" key="3">
    <source>
        <dbReference type="PROSITE" id="PS51180"/>
    </source>
</evidence>
<feature type="region of interest" description="Disordered" evidence="2">
    <location>
        <begin position="740"/>
        <end position="779"/>
    </location>
</feature>
<proteinExistence type="inferred from homology"/>
<dbReference type="InterPro" id="IPR038499">
    <property type="entry name" value="BRO1_sf"/>
</dbReference>
<feature type="compositionally biased region" description="Low complexity" evidence="2">
    <location>
        <begin position="740"/>
        <end position="759"/>
    </location>
</feature>
<dbReference type="Gene3D" id="1.25.40.280">
    <property type="entry name" value="alix/aip1 like domains"/>
    <property type="match status" value="1"/>
</dbReference>
<dbReference type="Proteomes" id="UP000245699">
    <property type="component" value="Unassembled WGS sequence"/>
</dbReference>
<evidence type="ECO:0000313" key="4">
    <source>
        <dbReference type="EMBL" id="PVU88070.1"/>
    </source>
</evidence>
<dbReference type="Gene3D" id="1.20.120.560">
    <property type="entry name" value="alix/aip1 in complex with the ypdl late domain"/>
    <property type="match status" value="1"/>
</dbReference>
<dbReference type="GO" id="GO:0005768">
    <property type="term" value="C:endosome"/>
    <property type="evidence" value="ECO:0007669"/>
    <property type="project" value="TreeGrafter"/>
</dbReference>
<dbReference type="Pfam" id="PF13949">
    <property type="entry name" value="ALIX_LYPXL_bnd"/>
    <property type="match status" value="1"/>
</dbReference>
<dbReference type="InterPro" id="IPR025304">
    <property type="entry name" value="ALIX_V_dom"/>
</dbReference>
<dbReference type="PANTHER" id="PTHR23030:SF39">
    <property type="entry name" value="PROGRAMMED CELL DEATH 6-INTERACTING PROTEIN"/>
    <property type="match status" value="1"/>
</dbReference>